<dbReference type="AlphaFoldDB" id="Q2W5Y7"/>
<dbReference type="GO" id="GO:0004252">
    <property type="term" value="F:serine-type endopeptidase activity"/>
    <property type="evidence" value="ECO:0007669"/>
    <property type="project" value="InterPro"/>
</dbReference>
<reference evidence="2 3" key="1">
    <citation type="journal article" date="2005" name="DNA Res.">
        <title>Complete genome sequence of the facultative anaerobic magnetotactic bacterium Magnetospirillum sp. strain AMB-1.</title>
        <authorList>
            <person name="Matsunaga T."/>
            <person name="Okamura Y."/>
            <person name="Fukuda Y."/>
            <person name="Wahyudi A.T."/>
            <person name="Murase Y."/>
            <person name="Takeyama H."/>
        </authorList>
    </citation>
    <scope>NUCLEOTIDE SEQUENCE [LARGE SCALE GENOMIC DNA]</scope>
    <source>
        <strain evidence="3">ATCC 700264 / AMB-1</strain>
    </source>
</reference>
<gene>
    <name evidence="2" type="ordered locus">amb1934</name>
</gene>
<dbReference type="InterPro" id="IPR006199">
    <property type="entry name" value="LexA_DNA-bd_dom"/>
</dbReference>
<evidence type="ECO:0000313" key="3">
    <source>
        <dbReference type="Proteomes" id="UP000007058"/>
    </source>
</evidence>
<feature type="domain" description="LexA repressor DNA-binding" evidence="1">
    <location>
        <begin position="21"/>
        <end position="62"/>
    </location>
</feature>
<dbReference type="OrthoDB" id="9801421at2"/>
<organism evidence="2 3">
    <name type="scientific">Paramagnetospirillum magneticum (strain ATCC 700264 / AMB-1)</name>
    <name type="common">Magnetospirillum magneticum</name>
    <dbReference type="NCBI Taxonomy" id="342108"/>
    <lineage>
        <taxon>Bacteria</taxon>
        <taxon>Pseudomonadati</taxon>
        <taxon>Pseudomonadota</taxon>
        <taxon>Alphaproteobacteria</taxon>
        <taxon>Rhodospirillales</taxon>
        <taxon>Magnetospirillaceae</taxon>
        <taxon>Paramagnetospirillum</taxon>
    </lineage>
</organism>
<dbReference type="Pfam" id="PF01726">
    <property type="entry name" value="LexA_DNA_bind"/>
    <property type="match status" value="1"/>
</dbReference>
<evidence type="ECO:0000313" key="2">
    <source>
        <dbReference type="EMBL" id="BAE50738.1"/>
    </source>
</evidence>
<dbReference type="Gene3D" id="1.10.10.10">
    <property type="entry name" value="Winged helix-like DNA-binding domain superfamily/Winged helix DNA-binding domain"/>
    <property type="match status" value="1"/>
</dbReference>
<sequence>MTDRAAHLVKRLTILDRTNRLRVFAALKAWMEEYGECPTGMEIARATGLAPSTAVRHMKALNGAKGLPLSVAIRPFHASRLGVRLNDDKPVPVDEYEPVWVEVAE</sequence>
<dbReference type="KEGG" id="mag:amb1934"/>
<dbReference type="Proteomes" id="UP000007058">
    <property type="component" value="Chromosome"/>
</dbReference>
<accession>Q2W5Y7</accession>
<keyword evidence="3" id="KW-1185">Reference proteome</keyword>
<dbReference type="EMBL" id="AP007255">
    <property type="protein sequence ID" value="BAE50738.1"/>
    <property type="molecule type" value="Genomic_DNA"/>
</dbReference>
<dbReference type="GO" id="GO:0006508">
    <property type="term" value="P:proteolysis"/>
    <property type="evidence" value="ECO:0007669"/>
    <property type="project" value="InterPro"/>
</dbReference>
<dbReference type="HOGENOM" id="CLU_2233269_0_0_5"/>
<dbReference type="RefSeq" id="WP_011384337.1">
    <property type="nucleotide sequence ID" value="NC_007626.1"/>
</dbReference>
<dbReference type="InterPro" id="IPR036388">
    <property type="entry name" value="WH-like_DNA-bd_sf"/>
</dbReference>
<evidence type="ECO:0000259" key="1">
    <source>
        <dbReference type="Pfam" id="PF01726"/>
    </source>
</evidence>
<proteinExistence type="predicted"/>
<dbReference type="STRING" id="342108.amb1934"/>
<name>Q2W5Y7_PARM1</name>
<protein>
    <recommendedName>
        <fullName evidence="1">LexA repressor DNA-binding domain-containing protein</fullName>
    </recommendedName>
</protein>